<protein>
    <recommendedName>
        <fullName evidence="1">SPRY domain-containing protein 7</fullName>
    </recommendedName>
</protein>
<dbReference type="InterPro" id="IPR003877">
    <property type="entry name" value="SPRY_dom"/>
</dbReference>
<proteinExistence type="predicted"/>
<dbReference type="SMART" id="SM00449">
    <property type="entry name" value="SPRY"/>
    <property type="match status" value="1"/>
</dbReference>
<dbReference type="OMA" id="HMGNEVV"/>
<dbReference type="CDD" id="cd12880">
    <property type="entry name" value="SPRYD7"/>
    <property type="match status" value="1"/>
</dbReference>
<dbReference type="SUPFAM" id="SSF49899">
    <property type="entry name" value="Concanavalin A-like lectins/glucanases"/>
    <property type="match status" value="1"/>
</dbReference>
<dbReference type="InterPro" id="IPR035766">
    <property type="entry name" value="SPRYD7"/>
</dbReference>
<dbReference type="EMBL" id="KQ421896">
    <property type="protein sequence ID" value="KOF76016.1"/>
    <property type="molecule type" value="Genomic_DNA"/>
</dbReference>
<dbReference type="KEGG" id="obi:106877017"/>
<dbReference type="STRING" id="37653.A0A0L8GG84"/>
<dbReference type="OrthoDB" id="40953at2759"/>
<dbReference type="PANTHER" id="PTHR20951">
    <property type="entry name" value="C13ORF1 PROTEIN-RELATED"/>
    <property type="match status" value="1"/>
</dbReference>
<accession>A0A0L8GG84</accession>
<sequence length="200" mass="21864">MMDSMAACFCCLRCRTFGAGISGGHVILKEQPAVKLDTAHMGNDVVIVKHGRRICGSGGALANVPIVQNKAYFEIKVQCGGSWGVGLALRKVDLNILPLGCEPDAWILRNDGKLYHNNEEKIQIPELAQEGDIIGLSYDHVDLNFFLNGKPTNTPVSGLKGTLYPVMYVDDGAVLDVQFATFYHQPPDGFDRIMIEQSLL</sequence>
<feature type="domain" description="B30.2/SPRY" evidence="2">
    <location>
        <begin position="1"/>
        <end position="188"/>
    </location>
</feature>
<dbReference type="Gene3D" id="2.60.120.920">
    <property type="match status" value="1"/>
</dbReference>
<dbReference type="InterPro" id="IPR013320">
    <property type="entry name" value="ConA-like_dom_sf"/>
</dbReference>
<name>A0A0L8GG84_OCTBM</name>
<dbReference type="InterPro" id="IPR001870">
    <property type="entry name" value="B30.2/SPRY"/>
</dbReference>
<evidence type="ECO:0000259" key="2">
    <source>
        <dbReference type="PROSITE" id="PS50188"/>
    </source>
</evidence>
<evidence type="ECO:0000313" key="3">
    <source>
        <dbReference type="EMBL" id="KOF76016.1"/>
    </source>
</evidence>
<reference evidence="3" key="1">
    <citation type="submission" date="2015-07" db="EMBL/GenBank/DDBJ databases">
        <title>MeaNS - Measles Nucleotide Surveillance Program.</title>
        <authorList>
            <person name="Tran T."/>
            <person name="Druce J."/>
        </authorList>
    </citation>
    <scope>NUCLEOTIDE SEQUENCE</scope>
    <source>
        <strain evidence="3">UCB-OBI-ISO-001</strain>
        <tissue evidence="3">Gonad</tissue>
    </source>
</reference>
<dbReference type="AlphaFoldDB" id="A0A0L8GG84"/>
<gene>
    <name evidence="3" type="ORF">OCBIM_22033855mg</name>
</gene>
<dbReference type="PROSITE" id="PS50188">
    <property type="entry name" value="B302_SPRY"/>
    <property type="match status" value="1"/>
</dbReference>
<dbReference type="Pfam" id="PF00622">
    <property type="entry name" value="SPRY"/>
    <property type="match status" value="1"/>
</dbReference>
<evidence type="ECO:0000256" key="1">
    <source>
        <dbReference type="ARBA" id="ARBA00021772"/>
    </source>
</evidence>
<dbReference type="InterPro" id="IPR043136">
    <property type="entry name" value="B30.2/SPRY_sf"/>
</dbReference>
<dbReference type="PANTHER" id="PTHR20951:SF2">
    <property type="entry name" value="SPRY DOMAIN-CONTAINING PROTEIN 7"/>
    <property type="match status" value="1"/>
</dbReference>
<organism evidence="3">
    <name type="scientific">Octopus bimaculoides</name>
    <name type="common">California two-spotted octopus</name>
    <dbReference type="NCBI Taxonomy" id="37653"/>
    <lineage>
        <taxon>Eukaryota</taxon>
        <taxon>Metazoa</taxon>
        <taxon>Spiralia</taxon>
        <taxon>Lophotrochozoa</taxon>
        <taxon>Mollusca</taxon>
        <taxon>Cephalopoda</taxon>
        <taxon>Coleoidea</taxon>
        <taxon>Octopodiformes</taxon>
        <taxon>Octopoda</taxon>
        <taxon>Incirrata</taxon>
        <taxon>Octopodidae</taxon>
        <taxon>Octopus</taxon>
    </lineage>
</organism>